<evidence type="ECO:0000313" key="6">
    <source>
        <dbReference type="EMBL" id="SHO59926.1"/>
    </source>
</evidence>
<gene>
    <name evidence="6" type="ORF">SAMN04488108_0455</name>
</gene>
<keyword evidence="2" id="KW-0680">Restriction system</keyword>
<dbReference type="AlphaFoldDB" id="A0A1M7Z5K3"/>
<dbReference type="InterPro" id="IPR000055">
    <property type="entry name" value="Restrct_endonuc_typeI_TRD"/>
</dbReference>
<dbReference type="Pfam" id="PF01420">
    <property type="entry name" value="Methylase_S"/>
    <property type="match status" value="2"/>
</dbReference>
<dbReference type="Gene3D" id="1.10.287.1120">
    <property type="entry name" value="Bipartite methylase S protein"/>
    <property type="match status" value="1"/>
</dbReference>
<dbReference type="STRING" id="1073327.SAMN04488108_0455"/>
<sequence length="453" mass="51189">MSEAATQMNQKVEEMPGYKYTKLGWIPEEWELVPVKLFGKVVTGSTPKTVNKEYYTGEFLFVSPADMNGVKYVERTEKRLSKSGYNTGRKINKGSPLFVSIGSTIGKTAIAGADLVTNQQINAVVPNNDNSGEYLYYQLTLNNLRFKRIAGNQAVPILNKSTFQSISIFRAPLPEQQKIAQILSTWDKAIAKTEQLITKKQERKKGLMQQLLTGKKRFKEFVKSDKMKETKLGWIPEDWQVKKVSDVFDFLSTNSFSRSQMHYDVSENSIYNIHYGDIHATYKEAILDFNIEESVPIISDEIEISNSATFLNDGDVIIADASEDYKGVGEAIELKNINEKKVLAGLHTFALRDKSSLTSIGFRAYIFKNPKVSKALKVIATGSKVFGISKANLQKFELILPLIQEQQRIAYVFSSAIQEISFLQNQLDRLKEQKKGLMQKLLTGEVRVKINET</sequence>
<dbReference type="RefSeq" id="WP_073570123.1">
    <property type="nucleotide sequence ID" value="NZ_FRXN01000001.1"/>
</dbReference>
<proteinExistence type="inferred from homology"/>
<evidence type="ECO:0000256" key="3">
    <source>
        <dbReference type="ARBA" id="ARBA00023125"/>
    </source>
</evidence>
<dbReference type="SUPFAM" id="SSF116734">
    <property type="entry name" value="DNA methylase specificity domain"/>
    <property type="match status" value="2"/>
</dbReference>
<feature type="domain" description="Type I restriction modification DNA specificity" evidence="5">
    <location>
        <begin position="236"/>
        <end position="431"/>
    </location>
</feature>
<evidence type="ECO:0000256" key="1">
    <source>
        <dbReference type="ARBA" id="ARBA00010923"/>
    </source>
</evidence>
<reference evidence="7" key="1">
    <citation type="submission" date="2016-12" db="EMBL/GenBank/DDBJ databases">
        <authorList>
            <person name="Varghese N."/>
            <person name="Submissions S."/>
        </authorList>
    </citation>
    <scope>NUCLEOTIDE SEQUENCE [LARGE SCALE GENOMIC DNA]</scope>
    <source>
        <strain evidence="7">DSM 25035</strain>
    </source>
</reference>
<evidence type="ECO:0000256" key="4">
    <source>
        <dbReference type="SAM" id="Coils"/>
    </source>
</evidence>
<dbReference type="GO" id="GO:0009307">
    <property type="term" value="P:DNA restriction-modification system"/>
    <property type="evidence" value="ECO:0007669"/>
    <property type="project" value="UniProtKB-KW"/>
</dbReference>
<dbReference type="InterPro" id="IPR052021">
    <property type="entry name" value="Type-I_RS_S_subunit"/>
</dbReference>
<evidence type="ECO:0000256" key="2">
    <source>
        <dbReference type="ARBA" id="ARBA00022747"/>
    </source>
</evidence>
<comment type="similarity">
    <text evidence="1">Belongs to the type-I restriction system S methylase family.</text>
</comment>
<accession>A0A1M7Z5K3</accession>
<keyword evidence="7" id="KW-1185">Reference proteome</keyword>
<dbReference type="PANTHER" id="PTHR30408">
    <property type="entry name" value="TYPE-1 RESTRICTION ENZYME ECOKI SPECIFICITY PROTEIN"/>
    <property type="match status" value="1"/>
</dbReference>
<protein>
    <submittedName>
        <fullName evidence="6">Type I restriction enzyme, S subunit</fullName>
    </submittedName>
</protein>
<evidence type="ECO:0000313" key="7">
    <source>
        <dbReference type="Proteomes" id="UP000184609"/>
    </source>
</evidence>
<feature type="domain" description="Type I restriction modification DNA specificity" evidence="5">
    <location>
        <begin position="27"/>
        <end position="197"/>
    </location>
</feature>
<keyword evidence="3" id="KW-0238">DNA-binding</keyword>
<feature type="coiled-coil region" evidence="4">
    <location>
        <begin position="413"/>
        <end position="440"/>
    </location>
</feature>
<dbReference type="GO" id="GO:0003677">
    <property type="term" value="F:DNA binding"/>
    <property type="evidence" value="ECO:0007669"/>
    <property type="project" value="UniProtKB-KW"/>
</dbReference>
<dbReference type="Proteomes" id="UP000184609">
    <property type="component" value="Unassembled WGS sequence"/>
</dbReference>
<evidence type="ECO:0000259" key="5">
    <source>
        <dbReference type="Pfam" id="PF01420"/>
    </source>
</evidence>
<name>A0A1M7Z5K3_9BACT</name>
<dbReference type="EMBL" id="FRXN01000001">
    <property type="protein sequence ID" value="SHO59926.1"/>
    <property type="molecule type" value="Genomic_DNA"/>
</dbReference>
<dbReference type="PANTHER" id="PTHR30408:SF12">
    <property type="entry name" value="TYPE I RESTRICTION ENZYME MJAVIII SPECIFICITY SUBUNIT"/>
    <property type="match status" value="1"/>
</dbReference>
<dbReference type="InterPro" id="IPR044946">
    <property type="entry name" value="Restrct_endonuc_typeI_TRD_sf"/>
</dbReference>
<keyword evidence="4" id="KW-0175">Coiled coil</keyword>
<organism evidence="6 7">
    <name type="scientific">Algoriphagus zhangzhouensis</name>
    <dbReference type="NCBI Taxonomy" id="1073327"/>
    <lineage>
        <taxon>Bacteria</taxon>
        <taxon>Pseudomonadati</taxon>
        <taxon>Bacteroidota</taxon>
        <taxon>Cytophagia</taxon>
        <taxon>Cytophagales</taxon>
        <taxon>Cyclobacteriaceae</taxon>
        <taxon>Algoriphagus</taxon>
    </lineage>
</organism>
<dbReference type="Gene3D" id="3.90.220.20">
    <property type="entry name" value="DNA methylase specificity domains"/>
    <property type="match status" value="2"/>
</dbReference>
<dbReference type="CDD" id="cd17286">
    <property type="entry name" value="RMtype1_S_Lla161ORF747P_TRD1-CR1_like"/>
    <property type="match status" value="1"/>
</dbReference>
<dbReference type="OrthoDB" id="667970at2"/>